<dbReference type="PANTHER" id="PTHR30309">
    <property type="entry name" value="INNER MEMBRANE PROTEIN YGIH"/>
    <property type="match status" value="1"/>
</dbReference>
<dbReference type="SMART" id="SM01207">
    <property type="entry name" value="G3P_acyltransf"/>
    <property type="match status" value="1"/>
</dbReference>
<comment type="subcellular location">
    <subcellularLocation>
        <location evidence="10">Cell membrane</location>
        <topology evidence="10">Multi-pass membrane protein</topology>
    </subcellularLocation>
</comment>
<comment type="subunit">
    <text evidence="10">Probably interacts with PlsX.</text>
</comment>
<proteinExistence type="inferred from homology"/>
<reference evidence="11 12" key="1">
    <citation type="submission" date="2017-09" db="EMBL/GenBank/DDBJ databases">
        <title>Complete genome sequence of Oxytococcus suis strain ZY16052.</title>
        <authorList>
            <person name="Li F."/>
        </authorList>
    </citation>
    <scope>NUCLEOTIDE SEQUENCE [LARGE SCALE GENOMIC DNA]</scope>
    <source>
        <strain evidence="11 12">ZY16052</strain>
    </source>
</reference>
<feature type="transmembrane region" description="Helical" evidence="10">
    <location>
        <begin position="46"/>
        <end position="68"/>
    </location>
</feature>
<dbReference type="NCBIfam" id="TIGR00023">
    <property type="entry name" value="glycerol-3-phosphate 1-O-acyltransferase PlsY"/>
    <property type="match status" value="1"/>
</dbReference>
<dbReference type="KEGG" id="abae:CL176_05930"/>
<dbReference type="Proteomes" id="UP000263232">
    <property type="component" value="Chromosome"/>
</dbReference>
<evidence type="ECO:0000256" key="9">
    <source>
        <dbReference type="ARBA" id="ARBA00023264"/>
    </source>
</evidence>
<evidence type="ECO:0000256" key="5">
    <source>
        <dbReference type="ARBA" id="ARBA00022989"/>
    </source>
</evidence>
<protein>
    <recommendedName>
        <fullName evidence="10">Glycerol-3-phosphate acyltransferase</fullName>
    </recommendedName>
    <alternativeName>
        <fullName evidence="10">Acyl-PO4 G3P acyltransferase</fullName>
    </alternativeName>
    <alternativeName>
        <fullName evidence="10">Acyl-phosphate--glycerol-3-phosphate acyltransferase</fullName>
    </alternativeName>
    <alternativeName>
        <fullName evidence="10">G3P acyltransferase</fullName>
        <shortName evidence="10">GPAT</shortName>
        <ecNumber evidence="10">2.3.1.275</ecNumber>
    </alternativeName>
    <alternativeName>
        <fullName evidence="10">Lysophosphatidic acid synthase</fullName>
        <shortName evidence="10">LPA synthase</shortName>
    </alternativeName>
</protein>
<evidence type="ECO:0000256" key="8">
    <source>
        <dbReference type="ARBA" id="ARBA00023209"/>
    </source>
</evidence>
<keyword evidence="3 10" id="KW-0808">Transferase</keyword>
<dbReference type="Pfam" id="PF02660">
    <property type="entry name" value="G3P_acyltransf"/>
    <property type="match status" value="1"/>
</dbReference>
<feature type="transmembrane region" description="Helical" evidence="10">
    <location>
        <begin position="150"/>
        <end position="178"/>
    </location>
</feature>
<comment type="function">
    <text evidence="10">Catalyzes the transfer of an acyl group from acyl-phosphate (acyl-PO(4)) to glycerol-3-phosphate (G3P) to form lysophosphatidic acid (LPA). This enzyme utilizes acyl-phosphate as fatty acyl donor, but not acyl-CoA or acyl-ACP.</text>
</comment>
<evidence type="ECO:0000256" key="7">
    <source>
        <dbReference type="ARBA" id="ARBA00023136"/>
    </source>
</evidence>
<evidence type="ECO:0000256" key="1">
    <source>
        <dbReference type="ARBA" id="ARBA00022475"/>
    </source>
</evidence>
<dbReference type="UniPathway" id="UPA00085"/>
<dbReference type="HAMAP" id="MF_01043">
    <property type="entry name" value="PlsY"/>
    <property type="match status" value="1"/>
</dbReference>
<evidence type="ECO:0000256" key="2">
    <source>
        <dbReference type="ARBA" id="ARBA00022516"/>
    </source>
</evidence>
<evidence type="ECO:0000313" key="11">
    <source>
        <dbReference type="EMBL" id="AXY25568.1"/>
    </source>
</evidence>
<evidence type="ECO:0000256" key="3">
    <source>
        <dbReference type="ARBA" id="ARBA00022679"/>
    </source>
</evidence>
<keyword evidence="8 10" id="KW-0594">Phospholipid biosynthesis</keyword>
<name>A0A347WKG1_9LACT</name>
<comment type="catalytic activity">
    <reaction evidence="10">
        <text>an acyl phosphate + sn-glycerol 3-phosphate = a 1-acyl-sn-glycero-3-phosphate + phosphate</text>
        <dbReference type="Rhea" id="RHEA:34075"/>
        <dbReference type="ChEBI" id="CHEBI:43474"/>
        <dbReference type="ChEBI" id="CHEBI:57597"/>
        <dbReference type="ChEBI" id="CHEBI:57970"/>
        <dbReference type="ChEBI" id="CHEBI:59918"/>
        <dbReference type="EC" id="2.3.1.275"/>
    </reaction>
</comment>
<keyword evidence="4 10" id="KW-0812">Transmembrane</keyword>
<keyword evidence="1 10" id="KW-1003">Cell membrane</keyword>
<keyword evidence="2 10" id="KW-0444">Lipid biosynthesis</keyword>
<evidence type="ECO:0000256" key="4">
    <source>
        <dbReference type="ARBA" id="ARBA00022692"/>
    </source>
</evidence>
<sequence>MNGWGILYIILAYLIGSIPTGVWYSKTRYKVDVRTLGSGNSGGTNVGRNFGFASAVIVIAIDVLKGWIPMAVARHSFADQPWIIMLTALACVIGHAYPIWGNFRGGKIVATSIGVLLGFNFWLAISQVLLFALCLFLSSTVSLSAMASYGIAVVAIFFLYESWIYRIGFLAIFLFMVYRHRSNVERLIHKRENRISWGLRSTKKYPQEKSS</sequence>
<accession>A0A347WKG1</accession>
<gene>
    <name evidence="10 11" type="primary">plsY</name>
    <name evidence="11" type="ORF">CL176_05930</name>
</gene>
<dbReference type="AlphaFoldDB" id="A0A347WKG1"/>
<feature type="transmembrane region" description="Helical" evidence="10">
    <location>
        <begin position="80"/>
        <end position="100"/>
    </location>
</feature>
<dbReference type="RefSeq" id="WP_118990470.1">
    <property type="nucleotide sequence ID" value="NZ_CP023434.1"/>
</dbReference>
<keyword evidence="9 10" id="KW-1208">Phospholipid metabolism</keyword>
<dbReference type="EC" id="2.3.1.275" evidence="10"/>
<dbReference type="GO" id="GO:0005886">
    <property type="term" value="C:plasma membrane"/>
    <property type="evidence" value="ECO:0007669"/>
    <property type="project" value="UniProtKB-SubCell"/>
</dbReference>
<keyword evidence="6 10" id="KW-0443">Lipid metabolism</keyword>
<comment type="pathway">
    <text evidence="10">Lipid metabolism; phospholipid metabolism.</text>
</comment>
<feature type="transmembrane region" description="Helical" evidence="10">
    <location>
        <begin position="6"/>
        <end position="25"/>
    </location>
</feature>
<evidence type="ECO:0000256" key="6">
    <source>
        <dbReference type="ARBA" id="ARBA00023098"/>
    </source>
</evidence>
<keyword evidence="5 10" id="KW-1133">Transmembrane helix</keyword>
<keyword evidence="11" id="KW-0012">Acyltransferase</keyword>
<dbReference type="PANTHER" id="PTHR30309:SF0">
    <property type="entry name" value="GLYCEROL-3-PHOSPHATE ACYLTRANSFERASE-RELATED"/>
    <property type="match status" value="1"/>
</dbReference>
<evidence type="ECO:0000313" key="12">
    <source>
        <dbReference type="Proteomes" id="UP000263232"/>
    </source>
</evidence>
<dbReference type="EMBL" id="CP023434">
    <property type="protein sequence ID" value="AXY25568.1"/>
    <property type="molecule type" value="Genomic_DNA"/>
</dbReference>
<dbReference type="OrthoDB" id="9777124at2"/>
<keyword evidence="12" id="KW-1185">Reference proteome</keyword>
<keyword evidence="7 10" id="KW-0472">Membrane</keyword>
<feature type="transmembrane region" description="Helical" evidence="10">
    <location>
        <begin position="112"/>
        <end position="138"/>
    </location>
</feature>
<evidence type="ECO:0000256" key="10">
    <source>
        <dbReference type="HAMAP-Rule" id="MF_01043"/>
    </source>
</evidence>
<dbReference type="InterPro" id="IPR003811">
    <property type="entry name" value="G3P_acylTferase_PlsY"/>
</dbReference>
<comment type="similarity">
    <text evidence="10">Belongs to the PlsY family.</text>
</comment>
<dbReference type="GO" id="GO:0043772">
    <property type="term" value="F:acyl-phosphate glycerol-3-phosphate acyltransferase activity"/>
    <property type="evidence" value="ECO:0007669"/>
    <property type="project" value="UniProtKB-UniRule"/>
</dbReference>
<organism evidence="11 12">
    <name type="scientific">Suicoccus acidiformans</name>
    <dbReference type="NCBI Taxonomy" id="2036206"/>
    <lineage>
        <taxon>Bacteria</taxon>
        <taxon>Bacillati</taxon>
        <taxon>Bacillota</taxon>
        <taxon>Bacilli</taxon>
        <taxon>Lactobacillales</taxon>
        <taxon>Aerococcaceae</taxon>
        <taxon>Suicoccus</taxon>
    </lineage>
</organism>
<dbReference type="GO" id="GO:0008654">
    <property type="term" value="P:phospholipid biosynthetic process"/>
    <property type="evidence" value="ECO:0007669"/>
    <property type="project" value="UniProtKB-UniRule"/>
</dbReference>